<dbReference type="Pfam" id="PF09924">
    <property type="entry name" value="LPG_synthase_C"/>
    <property type="match status" value="1"/>
</dbReference>
<proteinExistence type="predicted"/>
<evidence type="ECO:0000256" key="4">
    <source>
        <dbReference type="ARBA" id="ARBA00022989"/>
    </source>
</evidence>
<evidence type="ECO:0000256" key="1">
    <source>
        <dbReference type="ARBA" id="ARBA00004651"/>
    </source>
</evidence>
<keyword evidence="4" id="KW-1133">Transmembrane helix</keyword>
<comment type="subcellular location">
    <subcellularLocation>
        <location evidence="1">Cell membrane</location>
        <topology evidence="1">Multi-pass membrane protein</topology>
    </subcellularLocation>
</comment>
<sequence length="346" mass="40021">MDEKRKEYLYEIVSRYGQNPISYHVLESDKKHFFAENVDGVLAYAVVGDVAVISGDIIAADEDAAEFLSEFFAFSKQKGYSLLFLNTTEKFLELYKSFNFESVKYGEEALFKLAEYDLKGGKVAKVRAAINHANKAGIEVSEYKPKEKRDFELENEILELSEKWFKMKKGGEIKFSLGGIGLEDPFERRYFIANDKAGKLLAFVVFTPYADKNGYLAEVTRRLPDAPQGVIEKIIYEAFMIFKSEGAEWGSLGLVPLVNVREEDIKKKLTTRIFEYIYENMNYFYGFKNLYHAKKKYAPTDWEARYLVYYPGRFTPQHAYALLKVKKPKLLKNYILEMLKKGIVTK</sequence>
<dbReference type="GO" id="GO:0016755">
    <property type="term" value="F:aminoacyltransferase activity"/>
    <property type="evidence" value="ECO:0007669"/>
    <property type="project" value="TreeGrafter"/>
</dbReference>
<dbReference type="InterPro" id="IPR051211">
    <property type="entry name" value="PG_lysyltransferase"/>
</dbReference>
<dbReference type="Proteomes" id="UP001199296">
    <property type="component" value="Unassembled WGS sequence"/>
</dbReference>
<dbReference type="EMBL" id="JAJFAT010000004">
    <property type="protein sequence ID" value="MCC3144491.1"/>
    <property type="molecule type" value="Genomic_DNA"/>
</dbReference>
<keyword evidence="3" id="KW-0812">Transmembrane</keyword>
<protein>
    <submittedName>
        <fullName evidence="7">DUF2156 domain-containing protein</fullName>
    </submittedName>
</protein>
<dbReference type="RefSeq" id="WP_229344298.1">
    <property type="nucleotide sequence ID" value="NZ_JAJFAT010000004.1"/>
</dbReference>
<evidence type="ECO:0000259" key="6">
    <source>
        <dbReference type="Pfam" id="PF09924"/>
    </source>
</evidence>
<dbReference type="GO" id="GO:0055091">
    <property type="term" value="P:phospholipid homeostasis"/>
    <property type="evidence" value="ECO:0007669"/>
    <property type="project" value="TreeGrafter"/>
</dbReference>
<evidence type="ECO:0000256" key="2">
    <source>
        <dbReference type="ARBA" id="ARBA00022475"/>
    </source>
</evidence>
<evidence type="ECO:0000256" key="5">
    <source>
        <dbReference type="ARBA" id="ARBA00023136"/>
    </source>
</evidence>
<comment type="caution">
    <text evidence="7">The sequence shown here is derived from an EMBL/GenBank/DDBJ whole genome shotgun (WGS) entry which is preliminary data.</text>
</comment>
<feature type="domain" description="Phosphatidylglycerol lysyltransferase C-terminal" evidence="6">
    <location>
        <begin position="11"/>
        <end position="309"/>
    </location>
</feature>
<evidence type="ECO:0000256" key="3">
    <source>
        <dbReference type="ARBA" id="ARBA00022692"/>
    </source>
</evidence>
<keyword evidence="2" id="KW-1003">Cell membrane</keyword>
<accession>A0AAW4WX38</accession>
<evidence type="ECO:0000313" key="7">
    <source>
        <dbReference type="EMBL" id="MCC3144491.1"/>
    </source>
</evidence>
<dbReference type="PANTHER" id="PTHR34697">
    <property type="entry name" value="PHOSPHATIDYLGLYCEROL LYSYLTRANSFERASE"/>
    <property type="match status" value="1"/>
</dbReference>
<evidence type="ECO:0000313" key="8">
    <source>
        <dbReference type="Proteomes" id="UP001199296"/>
    </source>
</evidence>
<dbReference type="InterPro" id="IPR024320">
    <property type="entry name" value="LPG_synthase_C"/>
</dbReference>
<reference evidence="7 8" key="1">
    <citation type="submission" date="2021-10" db="EMBL/GenBank/DDBJ databases">
        <authorList>
            <person name="Grouzdev D.S."/>
            <person name="Pantiukh K.S."/>
            <person name="Krutkina M.S."/>
        </authorList>
    </citation>
    <scope>NUCLEOTIDE SEQUENCE [LARGE SCALE GENOMIC DNA]</scope>
    <source>
        <strain evidence="7 8">Z-7514</strain>
    </source>
</reference>
<dbReference type="GO" id="GO:0005886">
    <property type="term" value="C:plasma membrane"/>
    <property type="evidence" value="ECO:0007669"/>
    <property type="project" value="UniProtKB-SubCell"/>
</dbReference>
<keyword evidence="5" id="KW-0472">Membrane</keyword>
<name>A0AAW4WX38_9FIRM</name>
<dbReference type="PANTHER" id="PTHR34697:SF2">
    <property type="entry name" value="PHOSPHATIDYLGLYCEROL LYSYLTRANSFERASE"/>
    <property type="match status" value="1"/>
</dbReference>
<organism evidence="7 8">
    <name type="scientific">Halanaerobium polyolivorans</name>
    <dbReference type="NCBI Taxonomy" id="2886943"/>
    <lineage>
        <taxon>Bacteria</taxon>
        <taxon>Bacillati</taxon>
        <taxon>Bacillota</taxon>
        <taxon>Clostridia</taxon>
        <taxon>Halanaerobiales</taxon>
        <taxon>Halanaerobiaceae</taxon>
        <taxon>Halanaerobium</taxon>
    </lineage>
</organism>
<dbReference type="AlphaFoldDB" id="A0AAW4WX38"/>
<keyword evidence="8" id="KW-1185">Reference proteome</keyword>
<gene>
    <name evidence="7" type="ORF">LJ207_04035</name>
</gene>